<accession>A0ABQ4Y507</accession>
<reference evidence="1" key="1">
    <citation type="journal article" date="2022" name="Int. J. Mol. Sci.">
        <title>Draft Genome of Tanacetum Coccineum: Genomic Comparison of Closely Related Tanacetum-Family Plants.</title>
        <authorList>
            <person name="Yamashiro T."/>
            <person name="Shiraishi A."/>
            <person name="Nakayama K."/>
            <person name="Satake H."/>
        </authorList>
    </citation>
    <scope>NUCLEOTIDE SEQUENCE</scope>
</reference>
<name>A0ABQ4Y507_9ASTR</name>
<evidence type="ECO:0000313" key="1">
    <source>
        <dbReference type="EMBL" id="GJS72087.1"/>
    </source>
</evidence>
<reference evidence="1" key="2">
    <citation type="submission" date="2022-01" db="EMBL/GenBank/DDBJ databases">
        <authorList>
            <person name="Yamashiro T."/>
            <person name="Shiraishi A."/>
            <person name="Satake H."/>
            <person name="Nakayama K."/>
        </authorList>
    </citation>
    <scope>NUCLEOTIDE SEQUENCE</scope>
</reference>
<sequence length="135" mass="15735">MRLLQPSINEEEQRLSRSFAKWILDIGDGNIGEPDVADVYNSSWVSIPETYCIPDDDEEYVNDGDIGLETLEWPATFHINLDIIPNLLDLLYLRIVIIMDTAYADSMDTPYWELVKLVKSWRRYAVSLQLDTTYW</sequence>
<proteinExistence type="predicted"/>
<keyword evidence="2" id="KW-1185">Reference proteome</keyword>
<evidence type="ECO:0008006" key="3">
    <source>
        <dbReference type="Google" id="ProtNLM"/>
    </source>
</evidence>
<protein>
    <recommendedName>
        <fullName evidence="3">ATP-dependent DNA helicase</fullName>
    </recommendedName>
</protein>
<evidence type="ECO:0000313" key="2">
    <source>
        <dbReference type="Proteomes" id="UP001151760"/>
    </source>
</evidence>
<dbReference type="EMBL" id="BQNB010010054">
    <property type="protein sequence ID" value="GJS72087.1"/>
    <property type="molecule type" value="Genomic_DNA"/>
</dbReference>
<organism evidence="1 2">
    <name type="scientific">Tanacetum coccineum</name>
    <dbReference type="NCBI Taxonomy" id="301880"/>
    <lineage>
        <taxon>Eukaryota</taxon>
        <taxon>Viridiplantae</taxon>
        <taxon>Streptophyta</taxon>
        <taxon>Embryophyta</taxon>
        <taxon>Tracheophyta</taxon>
        <taxon>Spermatophyta</taxon>
        <taxon>Magnoliopsida</taxon>
        <taxon>eudicotyledons</taxon>
        <taxon>Gunneridae</taxon>
        <taxon>Pentapetalae</taxon>
        <taxon>asterids</taxon>
        <taxon>campanulids</taxon>
        <taxon>Asterales</taxon>
        <taxon>Asteraceae</taxon>
        <taxon>Asteroideae</taxon>
        <taxon>Anthemideae</taxon>
        <taxon>Anthemidinae</taxon>
        <taxon>Tanacetum</taxon>
    </lineage>
</organism>
<gene>
    <name evidence="1" type="ORF">Tco_0704928</name>
</gene>
<comment type="caution">
    <text evidence="1">The sequence shown here is derived from an EMBL/GenBank/DDBJ whole genome shotgun (WGS) entry which is preliminary data.</text>
</comment>
<dbReference type="Proteomes" id="UP001151760">
    <property type="component" value="Unassembled WGS sequence"/>
</dbReference>